<gene>
    <name evidence="3" type="ORF">TVAG_528820</name>
</gene>
<dbReference type="PANTHER" id="PTHR46155:SF1">
    <property type="entry name" value="BIFUNCTIONAL INHIBITOR_LIPID-TRANSFER PROTEIN_SEED STORAGE 2S ALBUMIN SUPERFAMILY PROTEIN"/>
    <property type="match status" value="1"/>
</dbReference>
<proteinExistence type="predicted"/>
<dbReference type="RefSeq" id="XP_001299221.1">
    <property type="nucleotide sequence ID" value="XM_001299220.1"/>
</dbReference>
<keyword evidence="2" id="KW-0472">Membrane</keyword>
<dbReference type="PANTHER" id="PTHR46155">
    <property type="entry name" value="BIFUNCTIONAL INHIBITOR/LIPID-TRANSFER PROTEIN/SEED STORAGE 2S ALBUMIN SUPERFAMILY PROTEIN"/>
    <property type="match status" value="1"/>
</dbReference>
<accession>A2G976</accession>
<evidence type="ECO:0000313" key="4">
    <source>
        <dbReference type="Proteomes" id="UP000001542"/>
    </source>
</evidence>
<protein>
    <submittedName>
        <fullName evidence="3">Polymorphic outer membrane protein, putative</fullName>
    </submittedName>
</protein>
<feature type="region of interest" description="Disordered" evidence="1">
    <location>
        <begin position="447"/>
        <end position="480"/>
    </location>
</feature>
<sequence>MFLISLSIFSQNSYSFSQKLYDNLVSQEDTPSFIQITKKNKTDFDLHYNREIHIETDISSTHREQTFYKCSINVNSNTKFLSNYAFGTDKSSGSGGAICLSQSVLLVSNGAIFQENQAAVGGAICAIGSAILVDGAKFDQNNAYKYGGGVYFQTNFLNEGEYNYLAPSSSCIIQGCSFLANTACELGGAAALSYGLEIYFEACEFIQNKCSFGGGAVSSSNVDNLKFVQCKFVKNIVDAENPKLMSASLSKMAEGKTDKTQGNLVSDIPSRFKGRGGGAVCFLSDGKKGLSPTSPVYSKKQRYLESHHCCFVEDSSTYTGQSFGLGAGHEIILEGYSKWKSFQDRMNNIDPKQMQWGTMNQFVSRTVNNFFEENATDWVLLEFLGDASDEECTPKNAPSEEQIVTPEESSIKYATKSNQGNENITSEVAPPSQYTYVATPITKLPMPSTESPLNWPPPSRKVGTETTAEPGKVFDPTPEDVSITEKYPIGLTAIPDMGFRTRFATPFVTAKQTESIIDTPSPTEKVPEVPEVPTPSPVNGNEAQGAGETKKKFPLALVIGVVAGLLALLALAGLIAWLVMKKKGDSSDESAIEMNEETVMATATTDGATATLTNENPLWTTSVVGNSENPFLNDFEEDEQIEGFFSVRKTPE</sequence>
<evidence type="ECO:0000256" key="2">
    <source>
        <dbReference type="SAM" id="Phobius"/>
    </source>
</evidence>
<dbReference type="EMBL" id="DS114685">
    <property type="protein sequence ID" value="EAX86291.1"/>
    <property type="molecule type" value="Genomic_DNA"/>
</dbReference>
<dbReference type="AlphaFoldDB" id="A2G976"/>
<organism evidence="3 4">
    <name type="scientific">Trichomonas vaginalis (strain ATCC PRA-98 / G3)</name>
    <dbReference type="NCBI Taxonomy" id="412133"/>
    <lineage>
        <taxon>Eukaryota</taxon>
        <taxon>Metamonada</taxon>
        <taxon>Parabasalia</taxon>
        <taxon>Trichomonadida</taxon>
        <taxon>Trichomonadidae</taxon>
        <taxon>Trichomonas</taxon>
    </lineage>
</organism>
<dbReference type="KEGG" id="tva:4743935"/>
<feature type="region of interest" description="Disordered" evidence="1">
    <location>
        <begin position="518"/>
        <end position="546"/>
    </location>
</feature>
<keyword evidence="2" id="KW-0812">Transmembrane</keyword>
<reference evidence="3" key="2">
    <citation type="journal article" date="2007" name="Science">
        <title>Draft genome sequence of the sexually transmitted pathogen Trichomonas vaginalis.</title>
        <authorList>
            <person name="Carlton J.M."/>
            <person name="Hirt R.P."/>
            <person name="Silva J.C."/>
            <person name="Delcher A.L."/>
            <person name="Schatz M."/>
            <person name="Zhao Q."/>
            <person name="Wortman J.R."/>
            <person name="Bidwell S.L."/>
            <person name="Alsmark U.C.M."/>
            <person name="Besteiro S."/>
            <person name="Sicheritz-Ponten T."/>
            <person name="Noel C.J."/>
            <person name="Dacks J.B."/>
            <person name="Foster P.G."/>
            <person name="Simillion C."/>
            <person name="Van de Peer Y."/>
            <person name="Miranda-Saavedra D."/>
            <person name="Barton G.J."/>
            <person name="Westrop G.D."/>
            <person name="Mueller S."/>
            <person name="Dessi D."/>
            <person name="Fiori P.L."/>
            <person name="Ren Q."/>
            <person name="Paulsen I."/>
            <person name="Zhang H."/>
            <person name="Bastida-Corcuera F.D."/>
            <person name="Simoes-Barbosa A."/>
            <person name="Brown M.T."/>
            <person name="Hayes R.D."/>
            <person name="Mukherjee M."/>
            <person name="Okumura C.Y."/>
            <person name="Schneider R."/>
            <person name="Smith A.J."/>
            <person name="Vanacova S."/>
            <person name="Villalvazo M."/>
            <person name="Haas B.J."/>
            <person name="Pertea M."/>
            <person name="Feldblyum T.V."/>
            <person name="Utterback T.R."/>
            <person name="Shu C.L."/>
            <person name="Osoegawa K."/>
            <person name="de Jong P.J."/>
            <person name="Hrdy I."/>
            <person name="Horvathova L."/>
            <person name="Zubacova Z."/>
            <person name="Dolezal P."/>
            <person name="Malik S.B."/>
            <person name="Logsdon J.M. Jr."/>
            <person name="Henze K."/>
            <person name="Gupta A."/>
            <person name="Wang C.C."/>
            <person name="Dunne R.L."/>
            <person name="Upcroft J.A."/>
            <person name="Upcroft P."/>
            <person name="White O."/>
            <person name="Salzberg S.L."/>
            <person name="Tang P."/>
            <person name="Chiu C.-H."/>
            <person name="Lee Y.-S."/>
            <person name="Embley T.M."/>
            <person name="Coombs G.H."/>
            <person name="Mottram J.C."/>
            <person name="Tachezy J."/>
            <person name="Fraser-Liggett C.M."/>
            <person name="Johnson P.J."/>
        </authorList>
    </citation>
    <scope>NUCLEOTIDE SEQUENCE [LARGE SCALE GENOMIC DNA]</scope>
    <source>
        <strain evidence="3">G3</strain>
    </source>
</reference>
<feature type="transmembrane region" description="Helical" evidence="2">
    <location>
        <begin position="553"/>
        <end position="579"/>
    </location>
</feature>
<keyword evidence="4" id="KW-1185">Reference proteome</keyword>
<dbReference type="Proteomes" id="UP000001542">
    <property type="component" value="Unassembled WGS sequence"/>
</dbReference>
<name>A2G976_TRIV3</name>
<keyword evidence="2" id="KW-1133">Transmembrane helix</keyword>
<reference evidence="3" key="1">
    <citation type="submission" date="2006-10" db="EMBL/GenBank/DDBJ databases">
        <authorList>
            <person name="Amadeo P."/>
            <person name="Zhao Q."/>
            <person name="Wortman J."/>
            <person name="Fraser-Liggett C."/>
            <person name="Carlton J."/>
        </authorList>
    </citation>
    <scope>NUCLEOTIDE SEQUENCE</scope>
    <source>
        <strain evidence="3">G3</strain>
    </source>
</reference>
<dbReference type="InterPro" id="IPR011050">
    <property type="entry name" value="Pectin_lyase_fold/virulence"/>
</dbReference>
<dbReference type="SUPFAM" id="SSF51126">
    <property type="entry name" value="Pectin lyase-like"/>
    <property type="match status" value="1"/>
</dbReference>
<dbReference type="VEuPathDB" id="TrichDB:TVAGG3_0055000"/>
<evidence type="ECO:0000256" key="1">
    <source>
        <dbReference type="SAM" id="MobiDB-lite"/>
    </source>
</evidence>
<dbReference type="InParanoid" id="A2G976"/>
<evidence type="ECO:0000313" key="3">
    <source>
        <dbReference type="EMBL" id="EAX86291.1"/>
    </source>
</evidence>
<dbReference type="VEuPathDB" id="TrichDB:TVAG_528820"/>